<reference evidence="1" key="1">
    <citation type="submission" date="2015-04" db="UniProtKB">
        <authorList>
            <consortium name="EnsemblPlants"/>
        </authorList>
    </citation>
    <scope>IDENTIFICATION</scope>
    <source>
        <strain evidence="1">SL10</strain>
    </source>
</reference>
<reference evidence="1" key="2">
    <citation type="submission" date="2018-04" db="EMBL/GenBank/DDBJ databases">
        <title>OnivRS2 (Oryza nivara Reference Sequence Version 2).</title>
        <authorList>
            <person name="Zhang J."/>
            <person name="Kudrna D."/>
            <person name="Lee S."/>
            <person name="Talag J."/>
            <person name="Rajasekar S."/>
            <person name="Welchert J."/>
            <person name="Hsing Y.-I."/>
            <person name="Wing R.A."/>
        </authorList>
    </citation>
    <scope>NUCLEOTIDE SEQUENCE [LARGE SCALE GENOMIC DNA]</scope>
</reference>
<sequence>MIGKKKVINKNYRNSKGRAKGVKAKHRLLVATSGHCPRNPEGLGILRITLQVLPADKILDPPLDDPDVRLHKSLASKFPMTTQFPKEKIQLTIPNFNIDIKGILQEWTGVFLRVSMGLVGAGGTDPPLRTGTTKQQ</sequence>
<dbReference type="Proteomes" id="UP000006591">
    <property type="component" value="Chromosome 1"/>
</dbReference>
<evidence type="ECO:0000313" key="1">
    <source>
        <dbReference type="EnsemblPlants" id="ONIVA01G17890.1"/>
    </source>
</evidence>
<dbReference type="HOGENOM" id="CLU_1878747_0_0_1"/>
<dbReference type="AlphaFoldDB" id="A0A0E0FLL4"/>
<organism evidence="1">
    <name type="scientific">Oryza nivara</name>
    <name type="common">Indian wild rice</name>
    <name type="synonym">Oryza sativa f. spontanea</name>
    <dbReference type="NCBI Taxonomy" id="4536"/>
    <lineage>
        <taxon>Eukaryota</taxon>
        <taxon>Viridiplantae</taxon>
        <taxon>Streptophyta</taxon>
        <taxon>Embryophyta</taxon>
        <taxon>Tracheophyta</taxon>
        <taxon>Spermatophyta</taxon>
        <taxon>Magnoliopsida</taxon>
        <taxon>Liliopsida</taxon>
        <taxon>Poales</taxon>
        <taxon>Poaceae</taxon>
        <taxon>BOP clade</taxon>
        <taxon>Oryzoideae</taxon>
        <taxon>Oryzeae</taxon>
        <taxon>Oryzinae</taxon>
        <taxon>Oryza</taxon>
    </lineage>
</organism>
<dbReference type="EnsemblPlants" id="ONIVA01G17890.1">
    <property type="protein sequence ID" value="ONIVA01G17890.1"/>
    <property type="gene ID" value="ONIVA01G17890"/>
</dbReference>
<evidence type="ECO:0000313" key="2">
    <source>
        <dbReference type="Proteomes" id="UP000006591"/>
    </source>
</evidence>
<proteinExistence type="predicted"/>
<protein>
    <submittedName>
        <fullName evidence="1">Uncharacterized protein</fullName>
    </submittedName>
</protein>
<keyword evidence="2" id="KW-1185">Reference proteome</keyword>
<name>A0A0E0FLL4_ORYNI</name>
<dbReference type="Gramene" id="ONIVA01G17890.1">
    <property type="protein sequence ID" value="ONIVA01G17890.1"/>
    <property type="gene ID" value="ONIVA01G17890"/>
</dbReference>
<accession>A0A0E0FLL4</accession>